<dbReference type="GO" id="GO:0016020">
    <property type="term" value="C:membrane"/>
    <property type="evidence" value="ECO:0007669"/>
    <property type="project" value="UniProtKB-SubCell"/>
</dbReference>
<evidence type="ECO:0000256" key="4">
    <source>
        <dbReference type="ARBA" id="ARBA00022989"/>
    </source>
</evidence>
<dbReference type="PROSITE" id="PS50004">
    <property type="entry name" value="C2"/>
    <property type="match status" value="3"/>
</dbReference>
<dbReference type="SMART" id="SM00239">
    <property type="entry name" value="C2"/>
    <property type="match status" value="3"/>
</dbReference>
<keyword evidence="2" id="KW-0812">Transmembrane</keyword>
<dbReference type="PANTHER" id="PTHR12546">
    <property type="entry name" value="FER-1-LIKE"/>
    <property type="match status" value="1"/>
</dbReference>
<dbReference type="PANTHER" id="PTHR12546:SF33">
    <property type="entry name" value="SPERM VESICLE FUSION PROTEIN FER-1"/>
    <property type="match status" value="1"/>
</dbReference>
<comment type="subcellular location">
    <subcellularLocation>
        <location evidence="1">Membrane</location>
        <topology evidence="1">Single-pass membrane protein</topology>
    </subcellularLocation>
</comment>
<dbReference type="Gene3D" id="2.60.40.150">
    <property type="entry name" value="C2 domain"/>
    <property type="match status" value="3"/>
</dbReference>
<accession>A0A1D3CZZ5</accession>
<organism evidence="7 8">
    <name type="scientific">Cyclospora cayetanensis</name>
    <dbReference type="NCBI Taxonomy" id="88456"/>
    <lineage>
        <taxon>Eukaryota</taxon>
        <taxon>Sar</taxon>
        <taxon>Alveolata</taxon>
        <taxon>Apicomplexa</taxon>
        <taxon>Conoidasida</taxon>
        <taxon>Coccidia</taxon>
        <taxon>Eucoccidiorida</taxon>
        <taxon>Eimeriorina</taxon>
        <taxon>Eimeriidae</taxon>
        <taxon>Cyclospora</taxon>
    </lineage>
</organism>
<dbReference type="VEuPathDB" id="ToxoDB:cyc_04913"/>
<feature type="domain" description="C2" evidence="6">
    <location>
        <begin position="1"/>
        <end position="109"/>
    </location>
</feature>
<feature type="domain" description="C2" evidence="6">
    <location>
        <begin position="965"/>
        <end position="1089"/>
    </location>
</feature>
<dbReference type="GO" id="GO:0007009">
    <property type="term" value="P:plasma membrane organization"/>
    <property type="evidence" value="ECO:0007669"/>
    <property type="project" value="TreeGrafter"/>
</dbReference>
<feature type="domain" description="C2" evidence="6">
    <location>
        <begin position="148"/>
        <end position="269"/>
    </location>
</feature>
<dbReference type="VEuPathDB" id="ToxoDB:LOC34621366"/>
<keyword evidence="3" id="KW-0677">Repeat</keyword>
<reference evidence="7 8" key="1">
    <citation type="journal article" date="2016" name="BMC Genomics">
        <title>Comparative genomics reveals Cyclospora cayetanensis possesses coccidia-like metabolism and invasion components but unique surface antigens.</title>
        <authorList>
            <person name="Liu S."/>
            <person name="Wang L."/>
            <person name="Zheng H."/>
            <person name="Xu Z."/>
            <person name="Roellig D.M."/>
            <person name="Li N."/>
            <person name="Frace M.A."/>
            <person name="Tang K."/>
            <person name="Arrowood M.J."/>
            <person name="Moss D.M."/>
            <person name="Zhang L."/>
            <person name="Feng Y."/>
            <person name="Xiao L."/>
        </authorList>
    </citation>
    <scope>NUCLEOTIDE SEQUENCE [LARGE SCALE GENOMIC DNA]</scope>
    <source>
        <strain evidence="7 8">CHN_HEN01</strain>
    </source>
</reference>
<dbReference type="CDD" id="cd00030">
    <property type="entry name" value="C2"/>
    <property type="match status" value="1"/>
</dbReference>
<keyword evidence="5" id="KW-0472">Membrane</keyword>
<name>A0A1D3CZZ5_9EIME</name>
<sequence length="1239" mass="139920">MKKPFSVGFTIHEALNLVREKGKPIDPLVVVRCCGREYRSDIKLSKANVVSWDESHTWTDLELSSDEWERSFIEFEVQAANAFWRNTTVGIVALQLSLIQKRKTHQLKKSLPLQSPDGGDLHGSLRVTVFACGPGESPPSPGEELEDTDDEDHGFLDDLRNVVIDSSREPDILRMLVCYGLIRLAGFRLRDPFVVCEFAGCRVRTAQARATCSYTFNECFRIPVMTPVTEDTILIKIWDWNFMSADELLAVGRISFSELRTRHILPRWFNFYGFDVGEIPNFSEIIAESGKITPCTYMGRLLLSARAERLSKDAELLAAHSIAAAPFEEPRVTPILLFADVYEVQGAPGDKVYVEASLGPAKERTRWVASESLKRRERELGDAPSAVAAALEGAKGMANYFLGATPEGQDHFIFTPVDGRIPELRLSVPEEEKQQWDVIINVYAKGITKNLPHATRVAYQRMPLAKVPIYMQNNPRAPTWVPLHPMPHLSGHRVPSAVLMTLEKAKTEAAARTKSVTCAGVTKETEPCEATSNPVFMECVQLELRLIQLHDFQRLLPSSPVYSTTALGTGEVPSVAEPRWIKLKGGKRMNKHRGDILVCFELIRKKDAEILPAYPMRPIVNMCKLSISCVNLRDLLLTPKGRPIDFEKLVKDEFEGLRRIRNPIVLISVPSFGSVGRDRTVATIQYERNAGGDPSTPNRRWSNGPYESFDIFKAVSLDVDIPEDPIFDPTLTIQVYDRKAKPKYFIGQYTLHLIPLIPWVTDVPTALEDIQPAKDYEDSIDLKKIGGIMRGSKAKNKKEFSTMNVVLDAVSTADRETAEANQSRYLHHVGVLKHEQAAEGVSSLWLNPDSLPKILVQSYALPSDRPVLLVTSMFTLNVFIPAKFVLCAEGKRAAEKKTKEQFQRPSVESTVENYLADVDFAPDPLKKRAMGETQHTGSVKFFVNLTHNEEPSMHVDQTVVPWALNESRLRRHFRGEEAYPKTLKIRVYVIRAINVHLLKGMTVANPYLVFSVGKTKMPFRAENKPTSLNPDFFTMWERDISFPEESRLEISVWSAHEKLMQQVDDVFLGSTVIDLEERWFSKEWQGFMHKNEVPMEYRPLRRRPNGGITGSLEMWVEMMDSQKAGKVPRFNLQKPSATDIEIRVVLWGCRGLHFKHLGSSKESVDAILRCTLDCTRYHGPQQLQQSTDVHYYSKTGAAVFNWRVVYSGVAAPVNSCIIQISAYDFRNIGELPFIGEVLF</sequence>
<keyword evidence="8" id="KW-1185">Reference proteome</keyword>
<evidence type="ECO:0000256" key="1">
    <source>
        <dbReference type="ARBA" id="ARBA00004167"/>
    </source>
</evidence>
<evidence type="ECO:0000313" key="8">
    <source>
        <dbReference type="Proteomes" id="UP000095192"/>
    </source>
</evidence>
<dbReference type="Proteomes" id="UP000095192">
    <property type="component" value="Unassembled WGS sequence"/>
</dbReference>
<dbReference type="InterPro" id="IPR000008">
    <property type="entry name" value="C2_dom"/>
</dbReference>
<proteinExistence type="predicted"/>
<dbReference type="AlphaFoldDB" id="A0A1D3CZZ5"/>
<dbReference type="Pfam" id="PF00168">
    <property type="entry name" value="C2"/>
    <property type="match status" value="3"/>
</dbReference>
<dbReference type="SUPFAM" id="SSF49562">
    <property type="entry name" value="C2 domain (Calcium/lipid-binding domain, CaLB)"/>
    <property type="match status" value="4"/>
</dbReference>
<dbReference type="EMBL" id="JROU02001330">
    <property type="protein sequence ID" value="OEH76777.1"/>
    <property type="molecule type" value="Genomic_DNA"/>
</dbReference>
<evidence type="ECO:0000256" key="2">
    <source>
        <dbReference type="ARBA" id="ARBA00022692"/>
    </source>
</evidence>
<protein>
    <submittedName>
        <fullName evidence="7">C2 domain-containing protein</fullName>
    </submittedName>
</protein>
<keyword evidence="4" id="KW-1133">Transmembrane helix</keyword>
<dbReference type="InterPro" id="IPR037721">
    <property type="entry name" value="Ferlin"/>
</dbReference>
<evidence type="ECO:0000256" key="3">
    <source>
        <dbReference type="ARBA" id="ARBA00022737"/>
    </source>
</evidence>
<evidence type="ECO:0000256" key="5">
    <source>
        <dbReference type="ARBA" id="ARBA00023136"/>
    </source>
</evidence>
<gene>
    <name evidence="7" type="ORF">cyc_04913</name>
</gene>
<dbReference type="InterPro" id="IPR035892">
    <property type="entry name" value="C2_domain_sf"/>
</dbReference>
<evidence type="ECO:0000313" key="7">
    <source>
        <dbReference type="EMBL" id="OEH76777.1"/>
    </source>
</evidence>
<comment type="caution">
    <text evidence="7">The sequence shown here is derived from an EMBL/GenBank/DDBJ whole genome shotgun (WGS) entry which is preliminary data.</text>
</comment>
<dbReference type="InParanoid" id="A0A1D3CZZ5"/>
<evidence type="ECO:0000259" key="6">
    <source>
        <dbReference type="PROSITE" id="PS50004"/>
    </source>
</evidence>